<feature type="domain" description="HAMP" evidence="14">
    <location>
        <begin position="110"/>
        <end position="163"/>
    </location>
</feature>
<evidence type="ECO:0000256" key="6">
    <source>
        <dbReference type="ARBA" id="ARBA00022679"/>
    </source>
</evidence>
<keyword evidence="5" id="KW-0597">Phosphoprotein</keyword>
<comment type="catalytic activity">
    <reaction evidence="1">
        <text>ATP + protein L-histidine = ADP + protein N-phospho-L-histidine.</text>
        <dbReference type="EC" id="2.7.13.3"/>
    </reaction>
</comment>
<dbReference type="PROSITE" id="PS50109">
    <property type="entry name" value="HIS_KIN"/>
    <property type="match status" value="1"/>
</dbReference>
<sequence>MISNKIRLTSRARLALSYSALIIVCSIVLLAAITIYLSFIPNYIFDFSPDIQAEEDSWPSNNPIIYLQESNVEVTVETGADLFALLLRLAAISLLILAILSSFVAWWLAGRMLRPLTHVSEAAMRAAEGHLDYRISSDGPRDEITNLIGSFNKMLDSIERSAATQRRFTANASHELRTPLATTRTILDVALAKDGPIDRAVLEKLVKVNERSTQTIEALLDLAQLESDALELTQIDLADVVHKVLQETQPSASLKNLSITHSLESSVICADGRLLYQLVQNLIQNAVHHNIDSGTIFIETTTVSKRDTESRSRLTVSNTGHPLDPATMTQLTEPFWTSRGRIRQENRGLGLSIVSTIVDRFGAELTLTPRPGGGLQVCVEFASSLKSLPPRHLKRDQ</sequence>
<keyword evidence="8 15" id="KW-0418">Kinase</keyword>
<dbReference type="Gene3D" id="3.30.565.10">
    <property type="entry name" value="Histidine kinase-like ATPase, C-terminal domain"/>
    <property type="match status" value="1"/>
</dbReference>
<dbReference type="AlphaFoldDB" id="A0A3Q9GHS7"/>
<dbReference type="PROSITE" id="PS50885">
    <property type="entry name" value="HAMP"/>
    <property type="match status" value="1"/>
</dbReference>
<evidence type="ECO:0000259" key="14">
    <source>
        <dbReference type="PROSITE" id="PS50885"/>
    </source>
</evidence>
<dbReference type="CDD" id="cd00082">
    <property type="entry name" value="HisKA"/>
    <property type="match status" value="1"/>
</dbReference>
<gene>
    <name evidence="15" type="ORF">EBQ10_06835</name>
</gene>
<dbReference type="SMART" id="SM00387">
    <property type="entry name" value="HATPase_c"/>
    <property type="match status" value="1"/>
</dbReference>
<comment type="subcellular location">
    <subcellularLocation>
        <location evidence="3">Cell membrane</location>
    </subcellularLocation>
    <subcellularLocation>
        <location evidence="2">Membrane</location>
        <topology evidence="2">Multi-pass membrane protein</topology>
    </subcellularLocation>
</comment>
<dbReference type="SMART" id="SM00304">
    <property type="entry name" value="HAMP"/>
    <property type="match status" value="1"/>
</dbReference>
<dbReference type="RefSeq" id="WP_126920241.1">
    <property type="nucleotide sequence ID" value="NZ_CP033905.1"/>
</dbReference>
<keyword evidence="7 12" id="KW-0812">Transmembrane</keyword>
<dbReference type="GO" id="GO:0000155">
    <property type="term" value="F:phosphorelay sensor kinase activity"/>
    <property type="evidence" value="ECO:0007669"/>
    <property type="project" value="InterPro"/>
</dbReference>
<feature type="transmembrane region" description="Helical" evidence="12">
    <location>
        <begin position="85"/>
        <end position="108"/>
    </location>
</feature>
<dbReference type="InterPro" id="IPR005467">
    <property type="entry name" value="His_kinase_dom"/>
</dbReference>
<evidence type="ECO:0000256" key="3">
    <source>
        <dbReference type="ARBA" id="ARBA00004236"/>
    </source>
</evidence>
<dbReference type="Proteomes" id="UP000275951">
    <property type="component" value="Chromosome"/>
</dbReference>
<dbReference type="CDD" id="cd06225">
    <property type="entry name" value="HAMP"/>
    <property type="match status" value="1"/>
</dbReference>
<evidence type="ECO:0000256" key="2">
    <source>
        <dbReference type="ARBA" id="ARBA00004141"/>
    </source>
</evidence>
<keyword evidence="10" id="KW-0902">Two-component regulatory system</keyword>
<dbReference type="Pfam" id="PF00512">
    <property type="entry name" value="HisKA"/>
    <property type="match status" value="1"/>
</dbReference>
<evidence type="ECO:0000256" key="7">
    <source>
        <dbReference type="ARBA" id="ARBA00022692"/>
    </source>
</evidence>
<dbReference type="Gene3D" id="1.10.287.130">
    <property type="match status" value="1"/>
</dbReference>
<evidence type="ECO:0000259" key="13">
    <source>
        <dbReference type="PROSITE" id="PS50109"/>
    </source>
</evidence>
<dbReference type="InterPro" id="IPR050428">
    <property type="entry name" value="TCS_sensor_his_kinase"/>
</dbReference>
<evidence type="ECO:0000313" key="16">
    <source>
        <dbReference type="Proteomes" id="UP000275951"/>
    </source>
</evidence>
<evidence type="ECO:0000256" key="11">
    <source>
        <dbReference type="ARBA" id="ARBA00023136"/>
    </source>
</evidence>
<evidence type="ECO:0000313" key="15">
    <source>
        <dbReference type="EMBL" id="AZR07039.1"/>
    </source>
</evidence>
<dbReference type="InterPro" id="IPR003660">
    <property type="entry name" value="HAMP_dom"/>
</dbReference>
<dbReference type="SUPFAM" id="SSF47384">
    <property type="entry name" value="Homodimeric domain of signal transducing histidine kinase"/>
    <property type="match status" value="1"/>
</dbReference>
<evidence type="ECO:0000256" key="12">
    <source>
        <dbReference type="SAM" id="Phobius"/>
    </source>
</evidence>
<dbReference type="EC" id="2.7.13.3" evidence="4"/>
<dbReference type="InterPro" id="IPR003594">
    <property type="entry name" value="HATPase_dom"/>
</dbReference>
<evidence type="ECO:0000256" key="5">
    <source>
        <dbReference type="ARBA" id="ARBA00022553"/>
    </source>
</evidence>
<dbReference type="SUPFAM" id="SSF158472">
    <property type="entry name" value="HAMP domain-like"/>
    <property type="match status" value="1"/>
</dbReference>
<organism evidence="15 16">
    <name type="scientific">Trueperella pyogenes</name>
    <dbReference type="NCBI Taxonomy" id="1661"/>
    <lineage>
        <taxon>Bacteria</taxon>
        <taxon>Bacillati</taxon>
        <taxon>Actinomycetota</taxon>
        <taxon>Actinomycetes</taxon>
        <taxon>Actinomycetales</taxon>
        <taxon>Actinomycetaceae</taxon>
        <taxon>Trueperella</taxon>
    </lineage>
</organism>
<dbReference type="SMART" id="SM00388">
    <property type="entry name" value="HisKA"/>
    <property type="match status" value="1"/>
</dbReference>
<dbReference type="EMBL" id="CP033905">
    <property type="protein sequence ID" value="AZR07039.1"/>
    <property type="molecule type" value="Genomic_DNA"/>
</dbReference>
<dbReference type="Gene3D" id="6.10.340.10">
    <property type="match status" value="1"/>
</dbReference>
<evidence type="ECO:0000256" key="10">
    <source>
        <dbReference type="ARBA" id="ARBA00023012"/>
    </source>
</evidence>
<dbReference type="Pfam" id="PF00672">
    <property type="entry name" value="HAMP"/>
    <property type="match status" value="1"/>
</dbReference>
<dbReference type="InterPro" id="IPR003661">
    <property type="entry name" value="HisK_dim/P_dom"/>
</dbReference>
<evidence type="ECO:0000256" key="9">
    <source>
        <dbReference type="ARBA" id="ARBA00022989"/>
    </source>
</evidence>
<feature type="transmembrane region" description="Helical" evidence="12">
    <location>
        <begin position="12"/>
        <end position="39"/>
    </location>
</feature>
<keyword evidence="9 12" id="KW-1133">Transmembrane helix</keyword>
<dbReference type="InterPro" id="IPR036097">
    <property type="entry name" value="HisK_dim/P_sf"/>
</dbReference>
<keyword evidence="6" id="KW-0808">Transferase</keyword>
<protein>
    <recommendedName>
        <fullName evidence="4">histidine kinase</fullName>
        <ecNumber evidence="4">2.7.13.3</ecNumber>
    </recommendedName>
</protein>
<dbReference type="SUPFAM" id="SSF55874">
    <property type="entry name" value="ATPase domain of HSP90 chaperone/DNA topoisomerase II/histidine kinase"/>
    <property type="match status" value="1"/>
</dbReference>
<keyword evidence="11 12" id="KW-0472">Membrane</keyword>
<name>A0A3Q9GHS7_9ACTO</name>
<dbReference type="InterPro" id="IPR036890">
    <property type="entry name" value="HATPase_C_sf"/>
</dbReference>
<evidence type="ECO:0000256" key="4">
    <source>
        <dbReference type="ARBA" id="ARBA00012438"/>
    </source>
</evidence>
<accession>A0A3Q9GHS7</accession>
<evidence type="ECO:0000256" key="8">
    <source>
        <dbReference type="ARBA" id="ARBA00022777"/>
    </source>
</evidence>
<proteinExistence type="predicted"/>
<reference evidence="15 16" key="1">
    <citation type="submission" date="2018-11" db="EMBL/GenBank/DDBJ databases">
        <title>Multidrug-resistant genes are associated with an 42-kb island TGI1 carrying a complex class 1 integron in a Trueperella pyogenes.</title>
        <authorList>
            <person name="Dong W."/>
        </authorList>
    </citation>
    <scope>NUCLEOTIDE SEQUENCE [LARGE SCALE GENOMIC DNA]</scope>
    <source>
        <strain evidence="15 16">TP4</strain>
    </source>
</reference>
<evidence type="ECO:0000256" key="1">
    <source>
        <dbReference type="ARBA" id="ARBA00000085"/>
    </source>
</evidence>
<feature type="domain" description="Histidine kinase" evidence="13">
    <location>
        <begin position="171"/>
        <end position="385"/>
    </location>
</feature>
<dbReference type="PANTHER" id="PTHR45436:SF15">
    <property type="entry name" value="SENSOR HISTIDINE KINASE CUSS"/>
    <property type="match status" value="1"/>
</dbReference>
<dbReference type="PANTHER" id="PTHR45436">
    <property type="entry name" value="SENSOR HISTIDINE KINASE YKOH"/>
    <property type="match status" value="1"/>
</dbReference>
<dbReference type="GO" id="GO:0005886">
    <property type="term" value="C:plasma membrane"/>
    <property type="evidence" value="ECO:0007669"/>
    <property type="project" value="UniProtKB-SubCell"/>
</dbReference>
<dbReference type="Pfam" id="PF02518">
    <property type="entry name" value="HATPase_c"/>
    <property type="match status" value="1"/>
</dbReference>